<dbReference type="Proteomes" id="UP001357485">
    <property type="component" value="Unassembled WGS sequence"/>
</dbReference>
<evidence type="ECO:0000256" key="1">
    <source>
        <dbReference type="ARBA" id="ARBA00010617"/>
    </source>
</evidence>
<sequence length="187" mass="20215">RQLRAELRTLPPTLQPQTPNTNNNSTTNDIPGLPSPKDLDALPLLHAVVMETLRLHAAIPGGQPRVTPRGCVLGAASVRVSASAYGLHRNADVFPDAEAWRPQRWLLPASDTDDGRGRPARHFWAFGSSGRMCVGSNLALLEIKHIVAAVWARFETTVLDDEGIGQRDAYTAGPAGGTLVLRFERAV</sequence>
<name>A0ABR0LM14_9PEZI</name>
<organism evidence="3 4">
    <name type="scientific">Cryomyces antarcticus</name>
    <dbReference type="NCBI Taxonomy" id="329879"/>
    <lineage>
        <taxon>Eukaryota</taxon>
        <taxon>Fungi</taxon>
        <taxon>Dikarya</taxon>
        <taxon>Ascomycota</taxon>
        <taxon>Pezizomycotina</taxon>
        <taxon>Dothideomycetes</taxon>
        <taxon>Dothideomycetes incertae sedis</taxon>
        <taxon>Cryomyces</taxon>
    </lineage>
</organism>
<feature type="non-terminal residue" evidence="3">
    <location>
        <position position="1"/>
    </location>
</feature>
<evidence type="ECO:0000313" key="3">
    <source>
        <dbReference type="EMBL" id="KAK5200468.1"/>
    </source>
</evidence>
<dbReference type="EMBL" id="JAVRRA010017487">
    <property type="protein sequence ID" value="KAK5200468.1"/>
    <property type="molecule type" value="Genomic_DNA"/>
</dbReference>
<keyword evidence="4" id="KW-1185">Reference proteome</keyword>
<evidence type="ECO:0008006" key="5">
    <source>
        <dbReference type="Google" id="ProtNLM"/>
    </source>
</evidence>
<feature type="region of interest" description="Disordered" evidence="2">
    <location>
        <begin position="1"/>
        <end position="36"/>
    </location>
</feature>
<dbReference type="Gene3D" id="1.10.630.10">
    <property type="entry name" value="Cytochrome P450"/>
    <property type="match status" value="1"/>
</dbReference>
<dbReference type="PANTHER" id="PTHR24305">
    <property type="entry name" value="CYTOCHROME P450"/>
    <property type="match status" value="1"/>
</dbReference>
<dbReference type="InterPro" id="IPR050121">
    <property type="entry name" value="Cytochrome_P450_monoxygenase"/>
</dbReference>
<reference evidence="3 4" key="1">
    <citation type="submission" date="2023-08" db="EMBL/GenBank/DDBJ databases">
        <title>Black Yeasts Isolated from many extreme environments.</title>
        <authorList>
            <person name="Coleine C."/>
            <person name="Stajich J.E."/>
            <person name="Selbmann L."/>
        </authorList>
    </citation>
    <scope>NUCLEOTIDE SEQUENCE [LARGE SCALE GENOMIC DNA]</scope>
    <source>
        <strain evidence="3 4">CCFEE 536</strain>
    </source>
</reference>
<comment type="caution">
    <text evidence="3">The sequence shown here is derived from an EMBL/GenBank/DDBJ whole genome shotgun (WGS) entry which is preliminary data.</text>
</comment>
<dbReference type="PRINTS" id="PR00463">
    <property type="entry name" value="EP450I"/>
</dbReference>
<protein>
    <recommendedName>
        <fullName evidence="5">Cytochrome P450</fullName>
    </recommendedName>
</protein>
<evidence type="ECO:0000313" key="4">
    <source>
        <dbReference type="Proteomes" id="UP001357485"/>
    </source>
</evidence>
<dbReference type="PANTHER" id="PTHR24305:SF166">
    <property type="entry name" value="CYTOCHROME P450 12A4, MITOCHONDRIAL-RELATED"/>
    <property type="match status" value="1"/>
</dbReference>
<gene>
    <name evidence="3" type="ORF">LTR16_006065</name>
</gene>
<dbReference type="InterPro" id="IPR001128">
    <property type="entry name" value="Cyt_P450"/>
</dbReference>
<feature type="compositionally biased region" description="Low complexity" evidence="2">
    <location>
        <begin position="9"/>
        <end position="28"/>
    </location>
</feature>
<evidence type="ECO:0000256" key="2">
    <source>
        <dbReference type="SAM" id="MobiDB-lite"/>
    </source>
</evidence>
<accession>A0ABR0LM14</accession>
<dbReference type="InterPro" id="IPR002401">
    <property type="entry name" value="Cyt_P450_E_grp-I"/>
</dbReference>
<proteinExistence type="inferred from homology"/>
<dbReference type="InterPro" id="IPR036396">
    <property type="entry name" value="Cyt_P450_sf"/>
</dbReference>
<dbReference type="Pfam" id="PF00067">
    <property type="entry name" value="p450"/>
    <property type="match status" value="1"/>
</dbReference>
<comment type="similarity">
    <text evidence="1">Belongs to the cytochrome P450 family.</text>
</comment>
<dbReference type="SUPFAM" id="SSF48264">
    <property type="entry name" value="Cytochrome P450"/>
    <property type="match status" value="1"/>
</dbReference>